<sequence length="454" mass="50385">MTQPHLLYVAWGYPPCRGGGVYRALATANEFARSGWRVTVLTAGRDTFEQYTGTDPSLESQIDPSIDVVRVPFEWPAQDADIRTYSWLRAHLPQVWHRWRAALDTVTFPERGYGPWRAPLERAARRIQETDPVDLVLATANPYVTFAAADALFEEGVPYVLDYRDAWTLDVFSGVTLASHRSRVGRWEDRLIARAREIWFVNAPIRDWHADRYRVHADRMHVVANGWDPELLGGDEPGTETRGAAVSPMTVGDGDRSHPRFGYLGTMTRMVPLAALIDGWELAKRRGSLPPHATLSLAGYLGYFAVPDPEMLATIERGRAIGVSYDGPVPKQDVGDYYSRVDVLVLALGAGRYVTSGKVFEYLATGKPIVSVHDARSAATSVLDGHPLWTATESIDASAIAAALGRGWQLSQTADATQRDAARAYADRFRRDRQLAPRLRVLRDVATTPSESRG</sequence>
<dbReference type="EMBL" id="JAGSHT010000010">
    <property type="protein sequence ID" value="MBZ2196447.1"/>
    <property type="molecule type" value="Genomic_DNA"/>
</dbReference>
<evidence type="ECO:0000256" key="1">
    <source>
        <dbReference type="ARBA" id="ARBA00022676"/>
    </source>
</evidence>
<evidence type="ECO:0000313" key="5">
    <source>
        <dbReference type="Proteomes" id="UP000826651"/>
    </source>
</evidence>
<proteinExistence type="predicted"/>
<dbReference type="GO" id="GO:0016757">
    <property type="term" value="F:glycosyltransferase activity"/>
    <property type="evidence" value="ECO:0007669"/>
    <property type="project" value="UniProtKB-KW"/>
</dbReference>
<accession>A0ABS7S807</accession>
<dbReference type="Pfam" id="PF13439">
    <property type="entry name" value="Glyco_transf_4"/>
    <property type="match status" value="1"/>
</dbReference>
<keyword evidence="2 4" id="KW-0808">Transferase</keyword>
<dbReference type="Pfam" id="PF13692">
    <property type="entry name" value="Glyco_trans_1_4"/>
    <property type="match status" value="1"/>
</dbReference>
<dbReference type="InterPro" id="IPR028098">
    <property type="entry name" value="Glyco_trans_4-like_N"/>
</dbReference>
<gene>
    <name evidence="4" type="ORF">KCQ71_09810</name>
</gene>
<comment type="caution">
    <text evidence="4">The sequence shown here is derived from an EMBL/GenBank/DDBJ whole genome shotgun (WGS) entry which is preliminary data.</text>
</comment>
<evidence type="ECO:0000313" key="4">
    <source>
        <dbReference type="EMBL" id="MBZ2196447.1"/>
    </source>
</evidence>
<keyword evidence="1 4" id="KW-0328">Glycosyltransferase</keyword>
<dbReference type="Proteomes" id="UP000826651">
    <property type="component" value="Unassembled WGS sequence"/>
</dbReference>
<feature type="domain" description="Glycosyltransferase subfamily 4-like N-terminal" evidence="3">
    <location>
        <begin position="108"/>
        <end position="230"/>
    </location>
</feature>
<dbReference type="SUPFAM" id="SSF53756">
    <property type="entry name" value="UDP-Glycosyltransferase/glycogen phosphorylase"/>
    <property type="match status" value="1"/>
</dbReference>
<evidence type="ECO:0000256" key="2">
    <source>
        <dbReference type="ARBA" id="ARBA00022679"/>
    </source>
</evidence>
<dbReference type="PANTHER" id="PTHR46401:SF2">
    <property type="entry name" value="GLYCOSYLTRANSFERASE WBBK-RELATED"/>
    <property type="match status" value="1"/>
</dbReference>
<evidence type="ECO:0000259" key="3">
    <source>
        <dbReference type="Pfam" id="PF13439"/>
    </source>
</evidence>
<dbReference type="EC" id="2.4.-.-" evidence="4"/>
<protein>
    <submittedName>
        <fullName evidence="4">Glycosyltransferase</fullName>
        <ecNumber evidence="4">2.4.-.-</ecNumber>
    </submittedName>
</protein>
<dbReference type="PANTHER" id="PTHR46401">
    <property type="entry name" value="GLYCOSYLTRANSFERASE WBBK-RELATED"/>
    <property type="match status" value="1"/>
</dbReference>
<keyword evidence="5" id="KW-1185">Reference proteome</keyword>
<name>A0ABS7S807_9MICO</name>
<reference evidence="4 5" key="1">
    <citation type="submission" date="2021-04" db="EMBL/GenBank/DDBJ databases">
        <title>Ruania sp. nov., isolated from sandy soil of mangrove forest.</title>
        <authorList>
            <person name="Ge X."/>
            <person name="Huang R."/>
            <person name="Liu W."/>
        </authorList>
    </citation>
    <scope>NUCLEOTIDE SEQUENCE [LARGE SCALE GENOMIC DNA]</scope>
    <source>
        <strain evidence="4 5">N2-46</strain>
    </source>
</reference>
<dbReference type="Gene3D" id="3.40.50.2000">
    <property type="entry name" value="Glycogen Phosphorylase B"/>
    <property type="match status" value="2"/>
</dbReference>
<organism evidence="4 5">
    <name type="scientific">Occultella gossypii</name>
    <dbReference type="NCBI Taxonomy" id="2800820"/>
    <lineage>
        <taxon>Bacteria</taxon>
        <taxon>Bacillati</taxon>
        <taxon>Actinomycetota</taxon>
        <taxon>Actinomycetes</taxon>
        <taxon>Micrococcales</taxon>
        <taxon>Ruaniaceae</taxon>
        <taxon>Occultella</taxon>
    </lineage>
</organism>